<organism evidence="1 2">
    <name type="scientific">Xenopus laevis</name>
    <name type="common">African clawed frog</name>
    <dbReference type="NCBI Taxonomy" id="8355"/>
    <lineage>
        <taxon>Eukaryota</taxon>
        <taxon>Metazoa</taxon>
        <taxon>Chordata</taxon>
        <taxon>Craniata</taxon>
        <taxon>Vertebrata</taxon>
        <taxon>Euteleostomi</taxon>
        <taxon>Amphibia</taxon>
        <taxon>Batrachia</taxon>
        <taxon>Anura</taxon>
        <taxon>Pipoidea</taxon>
        <taxon>Pipidae</taxon>
        <taxon>Xenopodinae</taxon>
        <taxon>Xenopus</taxon>
        <taxon>Xenopus</taxon>
    </lineage>
</organism>
<gene>
    <name evidence="1" type="ORF">XELAEV_18028101mg</name>
</gene>
<dbReference type="AlphaFoldDB" id="A0A974CWM2"/>
<reference evidence="2" key="1">
    <citation type="journal article" date="2016" name="Nature">
        <title>Genome evolution in the allotetraploid frog Xenopus laevis.</title>
        <authorList>
            <person name="Session A.M."/>
            <person name="Uno Y."/>
            <person name="Kwon T."/>
            <person name="Chapman J.A."/>
            <person name="Toyoda A."/>
            <person name="Takahashi S."/>
            <person name="Fukui A."/>
            <person name="Hikosaka A."/>
            <person name="Suzuki A."/>
            <person name="Kondo M."/>
            <person name="van Heeringen S.J."/>
            <person name="Quigley I."/>
            <person name="Heinz S."/>
            <person name="Ogino H."/>
            <person name="Ochi H."/>
            <person name="Hellsten U."/>
            <person name="Lyons J.B."/>
            <person name="Simakov O."/>
            <person name="Putnam N."/>
            <person name="Stites J."/>
            <person name="Kuroki Y."/>
            <person name="Tanaka T."/>
            <person name="Michiue T."/>
            <person name="Watanabe M."/>
            <person name="Bogdanovic O."/>
            <person name="Lister R."/>
            <person name="Georgiou G."/>
            <person name="Paranjpe S.S."/>
            <person name="van Kruijsbergen I."/>
            <person name="Shu S."/>
            <person name="Carlson J."/>
            <person name="Kinoshita T."/>
            <person name="Ohta Y."/>
            <person name="Mawaribuchi S."/>
            <person name="Jenkins J."/>
            <person name="Grimwood J."/>
            <person name="Schmutz J."/>
            <person name="Mitros T."/>
            <person name="Mozaffari S.V."/>
            <person name="Suzuki Y."/>
            <person name="Haramoto Y."/>
            <person name="Yamamoto T.S."/>
            <person name="Takagi C."/>
            <person name="Heald R."/>
            <person name="Miller K."/>
            <person name="Haudenschild C."/>
            <person name="Kitzman J."/>
            <person name="Nakayama T."/>
            <person name="Izutsu Y."/>
            <person name="Robert J."/>
            <person name="Fortriede J."/>
            <person name="Burns K."/>
            <person name="Lotay V."/>
            <person name="Karimi K."/>
            <person name="Yasuoka Y."/>
            <person name="Dichmann D.S."/>
            <person name="Flajnik M.F."/>
            <person name="Houston D.W."/>
            <person name="Shendure J."/>
            <person name="DuPasquier L."/>
            <person name="Vize P.D."/>
            <person name="Zorn A.M."/>
            <person name="Ito M."/>
            <person name="Marcotte E.M."/>
            <person name="Wallingford J.B."/>
            <person name="Ito Y."/>
            <person name="Asashima M."/>
            <person name="Ueno N."/>
            <person name="Matsuda Y."/>
            <person name="Veenstra G.J."/>
            <person name="Fujiyama A."/>
            <person name="Harland R.M."/>
            <person name="Taira M."/>
            <person name="Rokhsar D.S."/>
        </authorList>
    </citation>
    <scope>NUCLEOTIDE SEQUENCE [LARGE SCALE GENOMIC DNA]</scope>
    <source>
        <strain evidence="2">J</strain>
    </source>
</reference>
<dbReference type="Proteomes" id="UP000694892">
    <property type="component" value="Chromosome 5L"/>
</dbReference>
<name>A0A974CWM2_XENLA</name>
<proteinExistence type="predicted"/>
<evidence type="ECO:0000313" key="1">
    <source>
        <dbReference type="EMBL" id="OCT81284.1"/>
    </source>
</evidence>
<sequence length="86" mass="9605">MHRGWDCRGPLGALKCVVSVYLYDVNVCYFGGPNRTSDNRNKDQLPGTGCVFTYITTQSSLSVHPRLVYQDRSATPMAADNQPFDM</sequence>
<dbReference type="EMBL" id="CM004474">
    <property type="protein sequence ID" value="OCT81284.1"/>
    <property type="molecule type" value="Genomic_DNA"/>
</dbReference>
<accession>A0A974CWM2</accession>
<protein>
    <submittedName>
        <fullName evidence="1">Uncharacterized protein</fullName>
    </submittedName>
</protein>
<evidence type="ECO:0000313" key="2">
    <source>
        <dbReference type="Proteomes" id="UP000694892"/>
    </source>
</evidence>